<protein>
    <submittedName>
        <fullName evidence="2">Uncharacterized protein</fullName>
    </submittedName>
</protein>
<name>A0A839N7R5_9MICO</name>
<feature type="compositionally biased region" description="Basic residues" evidence="1">
    <location>
        <begin position="200"/>
        <end position="210"/>
    </location>
</feature>
<gene>
    <name evidence="2" type="ORF">FHU39_002038</name>
</gene>
<accession>A0A839N7R5</accession>
<proteinExistence type="predicted"/>
<feature type="region of interest" description="Disordered" evidence="1">
    <location>
        <begin position="187"/>
        <end position="228"/>
    </location>
</feature>
<evidence type="ECO:0000256" key="1">
    <source>
        <dbReference type="SAM" id="MobiDB-lite"/>
    </source>
</evidence>
<dbReference type="Proteomes" id="UP000559182">
    <property type="component" value="Unassembled WGS sequence"/>
</dbReference>
<dbReference type="AlphaFoldDB" id="A0A839N7R5"/>
<evidence type="ECO:0000313" key="3">
    <source>
        <dbReference type="Proteomes" id="UP000559182"/>
    </source>
</evidence>
<organism evidence="2 3">
    <name type="scientific">Flexivirga oryzae</name>
    <dbReference type="NCBI Taxonomy" id="1794944"/>
    <lineage>
        <taxon>Bacteria</taxon>
        <taxon>Bacillati</taxon>
        <taxon>Actinomycetota</taxon>
        <taxon>Actinomycetes</taxon>
        <taxon>Micrococcales</taxon>
        <taxon>Dermacoccaceae</taxon>
        <taxon>Flexivirga</taxon>
    </lineage>
</organism>
<sequence length="228" mass="25318">MFRHTRRLRTPIRADGAWCCLSWGVLRAAGLRCQERALTWRWKDAARSCCWAWSESDPGTRPGLVLPLSSGPSSTRADQRPTWALALVRNRPSVVGSRLRPSDSRSDQSGRAVPHWPRLRPRPRMRSPRRPPVARPCGGREGCVPERGDAPPGIARGDALRSYSTISTSADGCGLRNRTGEGYRALTSHTAAPWRSTGRGSRRVRPRRLSRSWTNIGTVPRANTPPDT</sequence>
<feature type="compositionally biased region" description="Basic residues" evidence="1">
    <location>
        <begin position="117"/>
        <end position="129"/>
    </location>
</feature>
<keyword evidence="3" id="KW-1185">Reference proteome</keyword>
<feature type="region of interest" description="Disordered" evidence="1">
    <location>
        <begin position="95"/>
        <end position="157"/>
    </location>
</feature>
<dbReference type="EMBL" id="JACHVQ010000001">
    <property type="protein sequence ID" value="MBB2892054.1"/>
    <property type="molecule type" value="Genomic_DNA"/>
</dbReference>
<comment type="caution">
    <text evidence="2">The sequence shown here is derived from an EMBL/GenBank/DDBJ whole genome shotgun (WGS) entry which is preliminary data.</text>
</comment>
<reference evidence="2 3" key="1">
    <citation type="submission" date="2020-08" db="EMBL/GenBank/DDBJ databases">
        <title>Sequencing the genomes of 1000 actinobacteria strains.</title>
        <authorList>
            <person name="Klenk H.-P."/>
        </authorList>
    </citation>
    <scope>NUCLEOTIDE SEQUENCE [LARGE SCALE GENOMIC DNA]</scope>
    <source>
        <strain evidence="2 3">DSM 105369</strain>
    </source>
</reference>
<evidence type="ECO:0000313" key="2">
    <source>
        <dbReference type="EMBL" id="MBB2892054.1"/>
    </source>
</evidence>